<sequence>MPRIASPESMFLQCRGLPRLKACLTLRQILSNGLPGLPPQTNLVFADVQKRAGCLVVTHLVPLCSGFSLDLLAHVYRVERGTF</sequence>
<dbReference type="EMBL" id="JAPVEB010000004">
    <property type="protein sequence ID" value="KAJ5264727.1"/>
    <property type="molecule type" value="Genomic_DNA"/>
</dbReference>
<accession>A0ABQ8WDM1</accession>
<protein>
    <submittedName>
        <fullName evidence="1">Uncharacterized protein</fullName>
    </submittedName>
</protein>
<evidence type="ECO:0000313" key="2">
    <source>
        <dbReference type="Proteomes" id="UP001220256"/>
    </source>
</evidence>
<keyword evidence="2" id="KW-1185">Reference proteome</keyword>
<dbReference type="Proteomes" id="UP001220256">
    <property type="component" value="Unassembled WGS sequence"/>
</dbReference>
<organism evidence="1 2">
    <name type="scientific">Penicillium chrysogenum</name>
    <name type="common">Penicillium notatum</name>
    <dbReference type="NCBI Taxonomy" id="5076"/>
    <lineage>
        <taxon>Eukaryota</taxon>
        <taxon>Fungi</taxon>
        <taxon>Dikarya</taxon>
        <taxon>Ascomycota</taxon>
        <taxon>Pezizomycotina</taxon>
        <taxon>Eurotiomycetes</taxon>
        <taxon>Eurotiomycetidae</taxon>
        <taxon>Eurotiales</taxon>
        <taxon>Aspergillaceae</taxon>
        <taxon>Penicillium</taxon>
        <taxon>Penicillium chrysogenum species complex</taxon>
    </lineage>
</organism>
<evidence type="ECO:0000313" key="1">
    <source>
        <dbReference type="EMBL" id="KAJ5264727.1"/>
    </source>
</evidence>
<name>A0ABQ8WDM1_PENCH</name>
<gene>
    <name evidence="1" type="ORF">N7505_007520</name>
</gene>
<comment type="caution">
    <text evidence="1">The sequence shown here is derived from an EMBL/GenBank/DDBJ whole genome shotgun (WGS) entry which is preliminary data.</text>
</comment>
<proteinExistence type="predicted"/>
<reference evidence="1 2" key="1">
    <citation type="journal article" date="2023" name="IMA Fungus">
        <title>Comparative genomic study of the Penicillium genus elucidates a diverse pangenome and 15 lateral gene transfer events.</title>
        <authorList>
            <person name="Petersen C."/>
            <person name="Sorensen T."/>
            <person name="Nielsen M.R."/>
            <person name="Sondergaard T.E."/>
            <person name="Sorensen J.L."/>
            <person name="Fitzpatrick D.A."/>
            <person name="Frisvad J.C."/>
            <person name="Nielsen K.L."/>
        </authorList>
    </citation>
    <scope>NUCLEOTIDE SEQUENCE [LARGE SCALE GENOMIC DNA]</scope>
    <source>
        <strain evidence="1 2">IBT 3361</strain>
    </source>
</reference>